<accession>A0A0E0LEY8</accession>
<evidence type="ECO:0000313" key="2">
    <source>
        <dbReference type="Proteomes" id="UP000026962"/>
    </source>
</evidence>
<organism evidence="1">
    <name type="scientific">Oryza punctata</name>
    <name type="common">Red rice</name>
    <dbReference type="NCBI Taxonomy" id="4537"/>
    <lineage>
        <taxon>Eukaryota</taxon>
        <taxon>Viridiplantae</taxon>
        <taxon>Streptophyta</taxon>
        <taxon>Embryophyta</taxon>
        <taxon>Tracheophyta</taxon>
        <taxon>Spermatophyta</taxon>
        <taxon>Magnoliopsida</taxon>
        <taxon>Liliopsida</taxon>
        <taxon>Poales</taxon>
        <taxon>Poaceae</taxon>
        <taxon>BOP clade</taxon>
        <taxon>Oryzoideae</taxon>
        <taxon>Oryzeae</taxon>
        <taxon>Oryzinae</taxon>
        <taxon>Oryza</taxon>
    </lineage>
</organism>
<sequence>MGRLAGVPFLPIGAAAADRIGRAAVSSAPPQIRAKVTTGGGSKPHLRGKGVDHARKEQLLKDSSVSTRHFFC</sequence>
<protein>
    <submittedName>
        <fullName evidence="1">Uncharacterized protein</fullName>
    </submittedName>
</protein>
<dbReference type="EnsemblPlants" id="OPUNC06G23210.2">
    <property type="protein sequence ID" value="OPUNC06G23210.2"/>
    <property type="gene ID" value="OPUNC06G23210"/>
</dbReference>
<reference evidence="1" key="2">
    <citation type="submission" date="2018-05" db="EMBL/GenBank/DDBJ databases">
        <title>OpunRS2 (Oryza punctata Reference Sequence Version 2).</title>
        <authorList>
            <person name="Zhang J."/>
            <person name="Kudrna D."/>
            <person name="Lee S."/>
            <person name="Talag J."/>
            <person name="Welchert J."/>
            <person name="Wing R.A."/>
        </authorList>
    </citation>
    <scope>NUCLEOTIDE SEQUENCE [LARGE SCALE GENOMIC DNA]</scope>
</reference>
<evidence type="ECO:0000313" key="1">
    <source>
        <dbReference type="EnsemblPlants" id="OPUNC06G23210.2"/>
    </source>
</evidence>
<dbReference type="HOGENOM" id="CLU_2726605_0_0_1"/>
<dbReference type="AlphaFoldDB" id="A0A0E0LEY8"/>
<name>A0A0E0LEY8_ORYPU</name>
<reference evidence="1" key="1">
    <citation type="submission" date="2015-04" db="UniProtKB">
        <authorList>
            <consortium name="EnsemblPlants"/>
        </authorList>
    </citation>
    <scope>IDENTIFICATION</scope>
</reference>
<proteinExistence type="predicted"/>
<keyword evidence="2" id="KW-1185">Reference proteome</keyword>
<dbReference type="Gramene" id="OPUNC06G23210.2">
    <property type="protein sequence ID" value="OPUNC06G23210.2"/>
    <property type="gene ID" value="OPUNC06G23210"/>
</dbReference>
<dbReference type="Proteomes" id="UP000026962">
    <property type="component" value="Chromosome 6"/>
</dbReference>